<dbReference type="Gene3D" id="3.30.565.10">
    <property type="entry name" value="Histidine kinase-like ATPase, C-terminal domain"/>
    <property type="match status" value="1"/>
</dbReference>
<dbReference type="GO" id="GO:0016301">
    <property type="term" value="F:kinase activity"/>
    <property type="evidence" value="ECO:0007669"/>
    <property type="project" value="UniProtKB-KW"/>
</dbReference>
<dbReference type="PANTHER" id="PTHR43156">
    <property type="entry name" value="STAGE II SPORULATION PROTEIN E-RELATED"/>
    <property type="match status" value="1"/>
</dbReference>
<evidence type="ECO:0000259" key="7">
    <source>
        <dbReference type="PROSITE" id="PS50885"/>
    </source>
</evidence>
<dbReference type="InterPro" id="IPR036890">
    <property type="entry name" value="HATPase_C_sf"/>
</dbReference>
<dbReference type="Pfam" id="PF13581">
    <property type="entry name" value="HATPase_c_2"/>
    <property type="match status" value="1"/>
</dbReference>
<gene>
    <name evidence="9" type="ORF">N787_06670</name>
</gene>
<evidence type="ECO:0000256" key="4">
    <source>
        <dbReference type="ARBA" id="ARBA00022777"/>
    </source>
</evidence>
<comment type="subcellular location">
    <subcellularLocation>
        <location evidence="1">Membrane</location>
    </subcellularLocation>
</comment>
<keyword evidence="6" id="KW-0812">Transmembrane</keyword>
<dbReference type="PATRIC" id="fig|1384056.3.peg.209"/>
<name>A0A091B644_9GAMM</name>
<keyword evidence="6" id="KW-0472">Membrane</keyword>
<keyword evidence="6" id="KW-1133">Transmembrane helix</keyword>
<feature type="transmembrane region" description="Helical" evidence="6">
    <location>
        <begin position="27"/>
        <end position="50"/>
    </location>
</feature>
<evidence type="ECO:0000256" key="2">
    <source>
        <dbReference type="ARBA" id="ARBA00022553"/>
    </source>
</evidence>
<dbReference type="CDD" id="cd12913">
    <property type="entry name" value="PDC1_MCP_like"/>
    <property type="match status" value="1"/>
</dbReference>
<dbReference type="PROSITE" id="PS51746">
    <property type="entry name" value="PPM_2"/>
    <property type="match status" value="1"/>
</dbReference>
<dbReference type="RefSeq" id="WP_169742269.1">
    <property type="nucleotide sequence ID" value="NZ_AVCK01000003.1"/>
</dbReference>
<dbReference type="CDD" id="cd16936">
    <property type="entry name" value="HATPase_RsbW-like"/>
    <property type="match status" value="1"/>
</dbReference>
<sequence length="810" mass="87749">MEANLPRASDLLAAGRLGWRRSLRTRLMFWSSLTSIVLLLGVAAVFYAALRGVLIQNAKSEIHNLASQTSRGLAATLESVQVSGQALAENATAVGLEPMRQRTLLMSTIRSDPSIAGAMVIIEPGRLSPEDPGFDWYIRREGGGFKESSVKDLGYDYRNMPWYTRTTGVGQAWWGEPYANAATGGEYFTTFNLPLRRPGDGPEGAVIGMVSVDVPLQRLRSVLGELPDASNLIPVLYSPEYLITLHPDPALAMKQNLEGLVTTGGRSDLAPVADQIRRRQDFEVQHRVASGADAGLVRYTFGGPVGSTGWTFTLAVNENVILAQLNRITLWGLLGGLFGVLLCVAAIRRYSGMIARPIEDITNTARHFAQGEFDYPLAHTQREDEVGVLARAFDTARASIKRQMTEIADMGAARARLEGELNIAADIQQAMLPAGSEFDAGEAHLEFHGLLEPAKAVGGDFYNLFERDGDSLWFVIGDVSDKGVPAALFMARTMTVLEVAAQLGGSPGKALREAAKHLVEGNDTCMFATVLCGVIELRTGALALASAGHEAPVILRADGRREFVPVPTEGPLGVDVAREYPAWRGRLMAGDTLLTYTDGITEAFDRDDQPFGTDRLLATLDPALSARAQCSHLVDAVHAFTNGAPQSDDITVLAIRYRRDARVRERFSVKASLQPPLPGDAVHQLLAQVDAGLEGHDLPATLMHDVHLVVEEVACNVIDHGAEDGREPTLELVATVEGNQLSMEFRDDGRPFDPLSQPTPDLYADIADRPIGGLGVHLIRELAEDVAYARDDGQNILRIVLHIPTPERTA</sequence>
<evidence type="ECO:0000256" key="1">
    <source>
        <dbReference type="ARBA" id="ARBA00004370"/>
    </source>
</evidence>
<keyword evidence="5" id="KW-0378">Hydrolase</keyword>
<keyword evidence="4" id="KW-0418">Kinase</keyword>
<dbReference type="Gene3D" id="6.10.340.10">
    <property type="match status" value="1"/>
</dbReference>
<dbReference type="InterPro" id="IPR001932">
    <property type="entry name" value="PPM-type_phosphatase-like_dom"/>
</dbReference>
<proteinExistence type="predicted"/>
<dbReference type="Proteomes" id="UP000029393">
    <property type="component" value="Unassembled WGS sequence"/>
</dbReference>
<organism evidence="9 10">
    <name type="scientific">Arenimonas metalli CF5-1</name>
    <dbReference type="NCBI Taxonomy" id="1384056"/>
    <lineage>
        <taxon>Bacteria</taxon>
        <taxon>Pseudomonadati</taxon>
        <taxon>Pseudomonadota</taxon>
        <taxon>Gammaproteobacteria</taxon>
        <taxon>Lysobacterales</taxon>
        <taxon>Lysobacteraceae</taxon>
        <taxon>Arenimonas</taxon>
    </lineage>
</organism>
<dbReference type="GO" id="GO:0007165">
    <property type="term" value="P:signal transduction"/>
    <property type="evidence" value="ECO:0007669"/>
    <property type="project" value="InterPro"/>
</dbReference>
<dbReference type="Pfam" id="PF00672">
    <property type="entry name" value="HAMP"/>
    <property type="match status" value="1"/>
</dbReference>
<dbReference type="GO" id="GO:0016791">
    <property type="term" value="F:phosphatase activity"/>
    <property type="evidence" value="ECO:0007669"/>
    <property type="project" value="TreeGrafter"/>
</dbReference>
<accession>A0A091B644</accession>
<dbReference type="InterPro" id="IPR003594">
    <property type="entry name" value="HATPase_dom"/>
</dbReference>
<dbReference type="Pfam" id="PF07228">
    <property type="entry name" value="SpoIIE"/>
    <property type="match status" value="1"/>
</dbReference>
<dbReference type="InterPro" id="IPR036457">
    <property type="entry name" value="PPM-type-like_dom_sf"/>
</dbReference>
<dbReference type="SUPFAM" id="SSF81606">
    <property type="entry name" value="PP2C-like"/>
    <property type="match status" value="1"/>
</dbReference>
<dbReference type="InterPro" id="IPR052016">
    <property type="entry name" value="Bact_Sigma-Reg"/>
</dbReference>
<keyword evidence="2" id="KW-0597">Phosphoprotein</keyword>
<dbReference type="GO" id="GO:0016020">
    <property type="term" value="C:membrane"/>
    <property type="evidence" value="ECO:0007669"/>
    <property type="project" value="UniProtKB-SubCell"/>
</dbReference>
<protein>
    <recommendedName>
        <fullName evidence="11">HAMP domain-containing protein</fullName>
    </recommendedName>
</protein>
<evidence type="ECO:0000259" key="8">
    <source>
        <dbReference type="PROSITE" id="PS51746"/>
    </source>
</evidence>
<reference evidence="9 10" key="1">
    <citation type="submission" date="2013-09" db="EMBL/GenBank/DDBJ databases">
        <title>Genome sequencing of Arenimonas metalli.</title>
        <authorList>
            <person name="Chen F."/>
            <person name="Wang G."/>
        </authorList>
    </citation>
    <scope>NUCLEOTIDE SEQUENCE [LARGE SCALE GENOMIC DNA]</scope>
    <source>
        <strain evidence="9 10">CF5-1</strain>
    </source>
</reference>
<dbReference type="Gene3D" id="3.30.450.20">
    <property type="entry name" value="PAS domain"/>
    <property type="match status" value="1"/>
</dbReference>
<dbReference type="eggNOG" id="COG2172">
    <property type="taxonomic scope" value="Bacteria"/>
</dbReference>
<dbReference type="SMART" id="SM00304">
    <property type="entry name" value="HAMP"/>
    <property type="match status" value="1"/>
</dbReference>
<evidence type="ECO:0000256" key="5">
    <source>
        <dbReference type="ARBA" id="ARBA00022801"/>
    </source>
</evidence>
<dbReference type="STRING" id="1384056.N787_06670"/>
<evidence type="ECO:0000256" key="6">
    <source>
        <dbReference type="SAM" id="Phobius"/>
    </source>
</evidence>
<dbReference type="EMBL" id="AVCK01000003">
    <property type="protein sequence ID" value="KFN48118.1"/>
    <property type="molecule type" value="Genomic_DNA"/>
</dbReference>
<dbReference type="SUPFAM" id="SSF55874">
    <property type="entry name" value="ATPase domain of HSP90 chaperone/DNA topoisomerase II/histidine kinase"/>
    <property type="match status" value="1"/>
</dbReference>
<keyword evidence="10" id="KW-1185">Reference proteome</keyword>
<evidence type="ECO:0008006" key="11">
    <source>
        <dbReference type="Google" id="ProtNLM"/>
    </source>
</evidence>
<keyword evidence="3" id="KW-0808">Transferase</keyword>
<comment type="caution">
    <text evidence="9">The sequence shown here is derived from an EMBL/GenBank/DDBJ whole genome shotgun (WGS) entry which is preliminary data.</text>
</comment>
<dbReference type="PROSITE" id="PS50885">
    <property type="entry name" value="HAMP"/>
    <property type="match status" value="1"/>
</dbReference>
<dbReference type="Pfam" id="PF22673">
    <property type="entry name" value="MCP-like_PDC_1"/>
    <property type="match status" value="1"/>
</dbReference>
<evidence type="ECO:0000313" key="10">
    <source>
        <dbReference type="Proteomes" id="UP000029393"/>
    </source>
</evidence>
<dbReference type="Gene3D" id="3.60.40.10">
    <property type="entry name" value="PPM-type phosphatase domain"/>
    <property type="match status" value="1"/>
</dbReference>
<dbReference type="eggNOG" id="COG2770">
    <property type="taxonomic scope" value="Bacteria"/>
</dbReference>
<dbReference type="eggNOG" id="COG2208">
    <property type="taxonomic scope" value="Bacteria"/>
</dbReference>
<dbReference type="PANTHER" id="PTHR43156:SF2">
    <property type="entry name" value="STAGE II SPORULATION PROTEIN E"/>
    <property type="match status" value="1"/>
</dbReference>
<dbReference type="SUPFAM" id="SSF158472">
    <property type="entry name" value="HAMP domain-like"/>
    <property type="match status" value="1"/>
</dbReference>
<evidence type="ECO:0000256" key="3">
    <source>
        <dbReference type="ARBA" id="ARBA00022679"/>
    </source>
</evidence>
<feature type="domain" description="PPM-type phosphatase" evidence="8">
    <location>
        <begin position="439"/>
        <end position="657"/>
    </location>
</feature>
<evidence type="ECO:0000313" key="9">
    <source>
        <dbReference type="EMBL" id="KFN48118.1"/>
    </source>
</evidence>
<feature type="domain" description="HAMP" evidence="7">
    <location>
        <begin position="352"/>
        <end position="405"/>
    </location>
</feature>
<dbReference type="InterPro" id="IPR003660">
    <property type="entry name" value="HAMP_dom"/>
</dbReference>
<dbReference type="CDD" id="cd06225">
    <property type="entry name" value="HAMP"/>
    <property type="match status" value="1"/>
</dbReference>
<dbReference type="AlphaFoldDB" id="A0A091B644"/>
<dbReference type="SMART" id="SM00331">
    <property type="entry name" value="PP2C_SIG"/>
    <property type="match status" value="1"/>
</dbReference>